<evidence type="ECO:0000313" key="2">
    <source>
        <dbReference type="EMBL" id="JAG51884.1"/>
    </source>
</evidence>
<feature type="non-terminal residue" evidence="2">
    <location>
        <position position="1"/>
    </location>
</feature>
<dbReference type="EMBL" id="GBRD01013942">
    <property type="protein sequence ID" value="JAG51884.1"/>
    <property type="molecule type" value="Transcribed_RNA"/>
</dbReference>
<proteinExistence type="predicted"/>
<dbReference type="AlphaFoldDB" id="A0A0K8SFG1"/>
<feature type="region of interest" description="Disordered" evidence="1">
    <location>
        <begin position="1"/>
        <end position="45"/>
    </location>
</feature>
<name>A0A0K8SFG1_LYGHE</name>
<feature type="compositionally biased region" description="Polar residues" evidence="1">
    <location>
        <begin position="1"/>
        <end position="14"/>
    </location>
</feature>
<reference evidence="2" key="1">
    <citation type="submission" date="2014-09" db="EMBL/GenBank/DDBJ databases">
        <authorList>
            <person name="Magalhaes I.L.F."/>
            <person name="Oliveira U."/>
            <person name="Santos F.R."/>
            <person name="Vidigal T.H.D.A."/>
            <person name="Brescovit A.D."/>
            <person name="Santos A.J."/>
        </authorList>
    </citation>
    <scope>NUCLEOTIDE SEQUENCE</scope>
</reference>
<accession>A0A0K8SFG1</accession>
<sequence>PESVSSDTTPTITEPESAANVAEPHNSPNIPEPVNAPHIPEPDTNCPFQSVDIATSDTLTDTPVTSPATNARPIRAAAQRAIQNIRSWTRAMFNVATIYQSSSRS</sequence>
<evidence type="ECO:0000256" key="1">
    <source>
        <dbReference type="SAM" id="MobiDB-lite"/>
    </source>
</evidence>
<protein>
    <submittedName>
        <fullName evidence="2">Uncharacterized protein</fullName>
    </submittedName>
</protein>
<organism evidence="2">
    <name type="scientific">Lygus hesperus</name>
    <name type="common">Western plant bug</name>
    <dbReference type="NCBI Taxonomy" id="30085"/>
    <lineage>
        <taxon>Eukaryota</taxon>
        <taxon>Metazoa</taxon>
        <taxon>Ecdysozoa</taxon>
        <taxon>Arthropoda</taxon>
        <taxon>Hexapoda</taxon>
        <taxon>Insecta</taxon>
        <taxon>Pterygota</taxon>
        <taxon>Neoptera</taxon>
        <taxon>Paraneoptera</taxon>
        <taxon>Hemiptera</taxon>
        <taxon>Heteroptera</taxon>
        <taxon>Panheteroptera</taxon>
        <taxon>Cimicomorpha</taxon>
        <taxon>Miridae</taxon>
        <taxon>Mirini</taxon>
        <taxon>Lygus</taxon>
    </lineage>
</organism>